<dbReference type="CDD" id="cd07012">
    <property type="entry name" value="PBP2_Bug_TTT"/>
    <property type="match status" value="1"/>
</dbReference>
<dbReference type="PANTHER" id="PTHR42928:SF5">
    <property type="entry name" value="BLR1237 PROTEIN"/>
    <property type="match status" value="1"/>
</dbReference>
<dbReference type="Pfam" id="PF03401">
    <property type="entry name" value="TctC"/>
    <property type="match status" value="1"/>
</dbReference>
<dbReference type="PIRSF" id="PIRSF017082">
    <property type="entry name" value="YflP"/>
    <property type="match status" value="1"/>
</dbReference>
<sequence length="321" mass="33108">MMKLRAACALAAALACGAVLAQDLGGKPLTLVVPFAPGGNADIVARSYAVPMARLIGATVVVDNRGGGGGGAIGTAIVAKAPADGSTLLSATPGQLGTLPHMFKTGYKSADFVPVGVVSKTSIALVVKHDDARFKTTEEFIAYARRNPGRLNVGHAGPGSPNHLAMLQFENATGTRFTPIAYKGSGPALIDLLSGQIDVIFDQVSSSLPHLKAGKLSALLILGPTRDPSIGQVRTLKEAGLPEFDASTYIGVLAPKGVPAETVAKLTSVIRQVADDPAFDSKLREIGSGAFYADPADFARILQADEDLAKAMIQQGRLIDG</sequence>
<evidence type="ECO:0000313" key="4">
    <source>
        <dbReference type="Proteomes" id="UP001324595"/>
    </source>
</evidence>
<evidence type="ECO:0000256" key="1">
    <source>
        <dbReference type="ARBA" id="ARBA00006987"/>
    </source>
</evidence>
<reference evidence="3 4" key="1">
    <citation type="submission" date="2023-12" db="EMBL/GenBank/DDBJ databases">
        <title>Draft Genome Sequences of Bordetella parapertussis clinical Isolates from Colombia, 2023.</title>
        <authorList>
            <person name="Montilla E.A."/>
            <person name="Rojas F."/>
            <person name="Vargas M.N."/>
            <person name="Bonilla V."/>
            <person name="Duarte C."/>
        </authorList>
    </citation>
    <scope>NUCLEOTIDE SEQUENCE [LARGE SCALE GENOMIC DNA]</scope>
    <source>
        <strain evidence="3 4">320001806</strain>
    </source>
</reference>
<organism evidence="3 4">
    <name type="scientific">Bordetella parapertussis</name>
    <dbReference type="NCBI Taxonomy" id="519"/>
    <lineage>
        <taxon>Bacteria</taxon>
        <taxon>Pseudomonadati</taxon>
        <taxon>Pseudomonadota</taxon>
        <taxon>Betaproteobacteria</taxon>
        <taxon>Burkholderiales</taxon>
        <taxon>Alcaligenaceae</taxon>
        <taxon>Bordetella</taxon>
    </lineage>
</organism>
<feature type="signal peptide" evidence="2">
    <location>
        <begin position="1"/>
        <end position="21"/>
    </location>
</feature>
<dbReference type="RefSeq" id="WP_010928112.1">
    <property type="nucleotide sequence ID" value="NZ_AP019378.2"/>
</dbReference>
<dbReference type="Proteomes" id="UP001324595">
    <property type="component" value="Unassembled WGS sequence"/>
</dbReference>
<dbReference type="SUPFAM" id="SSF53850">
    <property type="entry name" value="Periplasmic binding protein-like II"/>
    <property type="match status" value="1"/>
</dbReference>
<gene>
    <name evidence="3" type="ORF">U5T69_19700</name>
</gene>
<dbReference type="GeneID" id="93203365"/>
<feature type="chain" id="PRO_5046354835" evidence="2">
    <location>
        <begin position="22"/>
        <end position="321"/>
    </location>
</feature>
<dbReference type="Gene3D" id="3.40.190.150">
    <property type="entry name" value="Bordetella uptake gene, domain 1"/>
    <property type="match status" value="1"/>
</dbReference>
<evidence type="ECO:0000313" key="3">
    <source>
        <dbReference type="EMBL" id="MEB2665339.1"/>
    </source>
</evidence>
<proteinExistence type="inferred from homology"/>
<protein>
    <submittedName>
        <fullName evidence="3">Tripartite tricarboxylate transporter substrate binding protein</fullName>
    </submittedName>
</protein>
<name>A0ABU5XBR4_BORPP</name>
<keyword evidence="4" id="KW-1185">Reference proteome</keyword>
<dbReference type="PROSITE" id="PS51257">
    <property type="entry name" value="PROKAR_LIPOPROTEIN"/>
    <property type="match status" value="1"/>
</dbReference>
<dbReference type="PANTHER" id="PTHR42928">
    <property type="entry name" value="TRICARBOXYLATE-BINDING PROTEIN"/>
    <property type="match status" value="1"/>
</dbReference>
<dbReference type="InterPro" id="IPR005064">
    <property type="entry name" value="BUG"/>
</dbReference>
<comment type="caution">
    <text evidence="3">The sequence shown here is derived from an EMBL/GenBank/DDBJ whole genome shotgun (WGS) entry which is preliminary data.</text>
</comment>
<dbReference type="EMBL" id="JAXUBE010000116">
    <property type="protein sequence ID" value="MEB2665339.1"/>
    <property type="molecule type" value="Genomic_DNA"/>
</dbReference>
<keyword evidence="2" id="KW-0732">Signal</keyword>
<evidence type="ECO:0000256" key="2">
    <source>
        <dbReference type="SAM" id="SignalP"/>
    </source>
</evidence>
<dbReference type="InterPro" id="IPR042100">
    <property type="entry name" value="Bug_dom1"/>
</dbReference>
<accession>A0ABU5XBR4</accession>
<dbReference type="Gene3D" id="3.40.190.10">
    <property type="entry name" value="Periplasmic binding protein-like II"/>
    <property type="match status" value="1"/>
</dbReference>
<comment type="similarity">
    <text evidence="1">Belongs to the UPF0065 (bug) family.</text>
</comment>